<protein>
    <submittedName>
        <fullName evidence="1">Uncharacterized protein</fullName>
    </submittedName>
</protein>
<accession>A0A4Y3IP18</accession>
<sequence>MLEELQPARAINNTIDIKCFIYLPLMGHTKHEPSEFGRIYSNVGGLALIDIAMYADKQILLGTTISI</sequence>
<reference evidence="1 2" key="1">
    <citation type="submission" date="2019-06" db="EMBL/GenBank/DDBJ databases">
        <title>Whole genome shotgun sequence of Vibrio comitans NBRC 102076.</title>
        <authorList>
            <person name="Hosoyama A."/>
            <person name="Uohara A."/>
            <person name="Ohji S."/>
            <person name="Ichikawa N."/>
        </authorList>
    </citation>
    <scope>NUCLEOTIDE SEQUENCE [LARGE SCALE GENOMIC DNA]</scope>
    <source>
        <strain evidence="1 2">NBRC 102076</strain>
    </source>
</reference>
<organism evidence="1 2">
    <name type="scientific">Vibrio comitans NBRC 102076</name>
    <dbReference type="NCBI Taxonomy" id="1219078"/>
    <lineage>
        <taxon>Bacteria</taxon>
        <taxon>Pseudomonadati</taxon>
        <taxon>Pseudomonadota</taxon>
        <taxon>Gammaproteobacteria</taxon>
        <taxon>Vibrionales</taxon>
        <taxon>Vibrionaceae</taxon>
        <taxon>Vibrio</taxon>
    </lineage>
</organism>
<proteinExistence type="predicted"/>
<comment type="caution">
    <text evidence="1">The sequence shown here is derived from an EMBL/GenBank/DDBJ whole genome shotgun (WGS) entry which is preliminary data.</text>
</comment>
<keyword evidence="2" id="KW-1185">Reference proteome</keyword>
<gene>
    <name evidence="1" type="ORF">VCO01S_24420</name>
</gene>
<evidence type="ECO:0000313" key="2">
    <source>
        <dbReference type="Proteomes" id="UP000318242"/>
    </source>
</evidence>
<dbReference type="EMBL" id="BJLH01000010">
    <property type="protein sequence ID" value="GEA61249.1"/>
    <property type="molecule type" value="Genomic_DNA"/>
</dbReference>
<name>A0A4Y3IP18_9VIBR</name>
<dbReference type="Proteomes" id="UP000318242">
    <property type="component" value="Unassembled WGS sequence"/>
</dbReference>
<dbReference type="AlphaFoldDB" id="A0A4Y3IP18"/>
<evidence type="ECO:0000313" key="1">
    <source>
        <dbReference type="EMBL" id="GEA61249.1"/>
    </source>
</evidence>